<feature type="compositionally biased region" description="Polar residues" evidence="1">
    <location>
        <begin position="211"/>
        <end position="223"/>
    </location>
</feature>
<dbReference type="AlphaFoldDB" id="C4WMH9"/>
<feature type="compositionally biased region" description="Basic and acidic residues" evidence="1">
    <location>
        <begin position="104"/>
        <end position="114"/>
    </location>
</feature>
<feature type="compositionally biased region" description="Polar residues" evidence="1">
    <location>
        <begin position="127"/>
        <end position="137"/>
    </location>
</feature>
<evidence type="ECO:0000313" key="2">
    <source>
        <dbReference type="EMBL" id="EEQ93177.1"/>
    </source>
</evidence>
<dbReference type="Proteomes" id="UP000004386">
    <property type="component" value="Unassembled WGS sequence"/>
</dbReference>
<name>C4WMH9_9HYPH</name>
<dbReference type="HOGENOM" id="CLU_083241_0_0_5"/>
<proteinExistence type="predicted"/>
<comment type="caution">
    <text evidence="2">The sequence shown here is derived from an EMBL/GenBank/DDBJ whole genome shotgun (WGS) entry which is preliminary data.</text>
</comment>
<feature type="region of interest" description="Disordered" evidence="1">
    <location>
        <begin position="98"/>
        <end position="148"/>
    </location>
</feature>
<organism evidence="2 3">
    <name type="scientific">Brucella intermedia LMG 3301</name>
    <dbReference type="NCBI Taxonomy" id="641118"/>
    <lineage>
        <taxon>Bacteria</taxon>
        <taxon>Pseudomonadati</taxon>
        <taxon>Pseudomonadota</taxon>
        <taxon>Alphaproteobacteria</taxon>
        <taxon>Hyphomicrobiales</taxon>
        <taxon>Brucellaceae</taxon>
        <taxon>Brucella/Ochrobactrum group</taxon>
        <taxon>Brucella</taxon>
    </lineage>
</organism>
<reference evidence="2 3" key="1">
    <citation type="submission" date="2009-05" db="EMBL/GenBank/DDBJ databases">
        <authorList>
            <person name="Setubal J.C."/>
            <person name="Boyle S."/>
            <person name="Crasta O.R."/>
            <person name="Gillespie J.J."/>
            <person name="Kenyon R.W."/>
            <person name="Lu J."/>
            <person name="Mane S."/>
            <person name="Nagrani S."/>
            <person name="Shallom J.M."/>
            <person name="Shallom S."/>
            <person name="Shukla M."/>
            <person name="Snyder E.E."/>
            <person name="Sobral B.W."/>
            <person name="Wattam A.R."/>
            <person name="Will R."/>
            <person name="Williams K."/>
            <person name="Yoo H."/>
            <person name="Munk C."/>
            <person name="Tapia R."/>
            <person name="Green L."/>
            <person name="Rogers Y."/>
            <person name="Detter J.C."/>
            <person name="Bruce D."/>
            <person name="Brettin T.S."/>
            <person name="Tsolis R."/>
        </authorList>
    </citation>
    <scope>NUCLEOTIDE SEQUENCE [LARGE SCALE GENOMIC DNA]</scope>
    <source>
        <strain evidence="2 3">LMG 3301</strain>
    </source>
</reference>
<protein>
    <submittedName>
        <fullName evidence="2">Uncharacterized protein</fullName>
    </submittedName>
</protein>
<evidence type="ECO:0000256" key="1">
    <source>
        <dbReference type="SAM" id="MobiDB-lite"/>
    </source>
</evidence>
<feature type="compositionally biased region" description="Basic and acidic residues" evidence="1">
    <location>
        <begin position="248"/>
        <end position="257"/>
    </location>
</feature>
<evidence type="ECO:0000313" key="3">
    <source>
        <dbReference type="Proteomes" id="UP000004386"/>
    </source>
</evidence>
<gene>
    <name evidence="2" type="ORF">OINT_2000313</name>
</gene>
<feature type="region of interest" description="Disordered" evidence="1">
    <location>
        <begin position="209"/>
        <end position="272"/>
    </location>
</feature>
<sequence length="272" mass="29903">MPHELHSCTRHSSDNFKICLGVAGFFIQGSPEQILVKIKSASVKEVALMKIEGRVLVLMTAIAGVSLSGCVSSPTYGTDKTAGAQLLDDVSNLASFGQGKNKKERIDYKPRPDLVRPAPGEKGQLPAPQQSVASANDPNWPESPEQRRKRLRDEITANRDDPNFVSPVVQDVPVASNIQAALPRGNSRREDYESRTPTFDPAKVAAYKAMRQQQVQGSSSTRRYLSEPPLTYRQPASTAAVGELGTDEAQKERERKKASGKSKGWRDYLPWN</sequence>
<dbReference type="EMBL" id="ACQA01000002">
    <property type="protein sequence ID" value="EEQ93177.1"/>
    <property type="molecule type" value="Genomic_DNA"/>
</dbReference>
<accession>C4WMH9</accession>